<dbReference type="EMBL" id="PGCI01000155">
    <property type="protein sequence ID" value="PLW36717.1"/>
    <property type="molecule type" value="Genomic_DNA"/>
</dbReference>
<proteinExistence type="predicted"/>
<reference evidence="3 4" key="1">
    <citation type="submission" date="2017-11" db="EMBL/GenBank/DDBJ databases">
        <title>De novo assembly and phasing of dikaryotic genomes from two isolates of Puccinia coronata f. sp. avenae, the causal agent of oat crown rust.</title>
        <authorList>
            <person name="Miller M.E."/>
            <person name="Zhang Y."/>
            <person name="Omidvar V."/>
            <person name="Sperschneider J."/>
            <person name="Schwessinger B."/>
            <person name="Raley C."/>
            <person name="Palmer J.M."/>
            <person name="Garnica D."/>
            <person name="Upadhyaya N."/>
            <person name="Rathjen J."/>
            <person name="Taylor J.M."/>
            <person name="Park R.F."/>
            <person name="Dodds P.N."/>
            <person name="Hirsch C.D."/>
            <person name="Kianian S.F."/>
            <person name="Figueroa M."/>
        </authorList>
    </citation>
    <scope>NUCLEOTIDE SEQUENCE [LARGE SCALE GENOMIC DNA]</scope>
    <source>
        <strain evidence="3">12SD80</strain>
    </source>
</reference>
<feature type="region of interest" description="Disordered" evidence="1">
    <location>
        <begin position="234"/>
        <end position="253"/>
    </location>
</feature>
<evidence type="ECO:0000256" key="2">
    <source>
        <dbReference type="SAM" id="SignalP"/>
    </source>
</evidence>
<organism evidence="3 4">
    <name type="scientific">Puccinia coronata f. sp. avenae</name>
    <dbReference type="NCBI Taxonomy" id="200324"/>
    <lineage>
        <taxon>Eukaryota</taxon>
        <taxon>Fungi</taxon>
        <taxon>Dikarya</taxon>
        <taxon>Basidiomycota</taxon>
        <taxon>Pucciniomycotina</taxon>
        <taxon>Pucciniomycetes</taxon>
        <taxon>Pucciniales</taxon>
        <taxon>Pucciniaceae</taxon>
        <taxon>Puccinia</taxon>
    </lineage>
</organism>
<evidence type="ECO:0000313" key="4">
    <source>
        <dbReference type="Proteomes" id="UP000235392"/>
    </source>
</evidence>
<name>A0A2N5UG68_9BASI</name>
<evidence type="ECO:0000313" key="3">
    <source>
        <dbReference type="EMBL" id="PLW36717.1"/>
    </source>
</evidence>
<feature type="signal peptide" evidence="2">
    <location>
        <begin position="1"/>
        <end position="21"/>
    </location>
</feature>
<accession>A0A2N5UG68</accession>
<dbReference type="AlphaFoldDB" id="A0A2N5UG68"/>
<keyword evidence="2" id="KW-0732">Signal</keyword>
<evidence type="ECO:0000256" key="1">
    <source>
        <dbReference type="SAM" id="MobiDB-lite"/>
    </source>
</evidence>
<dbReference type="Proteomes" id="UP000235392">
    <property type="component" value="Unassembled WGS sequence"/>
</dbReference>
<sequence>MLGLILLLSIRLMSLRTPSGAALTLVALSSLSGTVIMCAPGMIFQRETNFNEDGKALNSLYSFRLDPNTLETTVVMAPGAGTGIVSAVGSRRTPVYMGNVQQSFLTQNDLRTLKVQPHAQTYLFSSNGQDFSVAHKRRTLLDLTKMISTNHNVDQGRAMGSIPEAGEPVLHSTLSPQWYGYIPRESEVERVDIRITHSDFQQEDMTFQVNEERQLPGASTWSSFRVMRYKLKPDKSKPTRDQNLWIDCTSKEA</sequence>
<gene>
    <name evidence="3" type="ORF">PCASD_08697</name>
</gene>
<protein>
    <submittedName>
        <fullName evidence="3">Uncharacterized protein</fullName>
    </submittedName>
</protein>
<comment type="caution">
    <text evidence="3">The sequence shown here is derived from an EMBL/GenBank/DDBJ whole genome shotgun (WGS) entry which is preliminary data.</text>
</comment>
<feature type="chain" id="PRO_5014859637" evidence="2">
    <location>
        <begin position="22"/>
        <end position="253"/>
    </location>
</feature>